<evidence type="ECO:0000256" key="6">
    <source>
        <dbReference type="SAM" id="Coils"/>
    </source>
</evidence>
<dbReference type="AlphaFoldDB" id="A0A8T2QCB0"/>
<dbReference type="SUPFAM" id="SSF50044">
    <property type="entry name" value="SH3-domain"/>
    <property type="match status" value="1"/>
</dbReference>
<evidence type="ECO:0000256" key="4">
    <source>
        <dbReference type="ARBA" id="ARBA00023136"/>
    </source>
</evidence>
<accession>A0A8T2QCB0</accession>
<dbReference type="EMBL" id="CM035441">
    <property type="protein sequence ID" value="KAH7280864.1"/>
    <property type="molecule type" value="Genomic_DNA"/>
</dbReference>
<evidence type="ECO:0000256" key="2">
    <source>
        <dbReference type="ARBA" id="ARBA00022443"/>
    </source>
</evidence>
<dbReference type="Pfam" id="PF14604">
    <property type="entry name" value="SH3_9"/>
    <property type="match status" value="1"/>
</dbReference>
<keyword evidence="3 6" id="KW-0175">Coiled coil</keyword>
<dbReference type="SMART" id="SM00326">
    <property type="entry name" value="SH3"/>
    <property type="match status" value="1"/>
</dbReference>
<comment type="caution">
    <text evidence="8">The sequence shown here is derived from an EMBL/GenBank/DDBJ whole genome shotgun (WGS) entry which is preliminary data.</text>
</comment>
<dbReference type="PANTHER" id="PTHR14167">
    <property type="entry name" value="SH3 DOMAIN-CONTAINING"/>
    <property type="match status" value="1"/>
</dbReference>
<evidence type="ECO:0000313" key="8">
    <source>
        <dbReference type="EMBL" id="KAH7280861.1"/>
    </source>
</evidence>
<feature type="coiled-coil region" evidence="6">
    <location>
        <begin position="148"/>
        <end position="182"/>
    </location>
</feature>
<protein>
    <recommendedName>
        <fullName evidence="7">SH3 domain-containing protein</fullName>
    </recommendedName>
</protein>
<organism evidence="8 9">
    <name type="scientific">Ceratopteris richardii</name>
    <name type="common">Triangle waterfern</name>
    <dbReference type="NCBI Taxonomy" id="49495"/>
    <lineage>
        <taxon>Eukaryota</taxon>
        <taxon>Viridiplantae</taxon>
        <taxon>Streptophyta</taxon>
        <taxon>Embryophyta</taxon>
        <taxon>Tracheophyta</taxon>
        <taxon>Polypodiopsida</taxon>
        <taxon>Polypodiidae</taxon>
        <taxon>Polypodiales</taxon>
        <taxon>Pteridineae</taxon>
        <taxon>Pteridaceae</taxon>
        <taxon>Parkerioideae</taxon>
        <taxon>Ceratopteris</taxon>
    </lineage>
</organism>
<evidence type="ECO:0000256" key="5">
    <source>
        <dbReference type="PROSITE-ProRule" id="PRU00192"/>
    </source>
</evidence>
<feature type="domain" description="SH3" evidence="7">
    <location>
        <begin position="306"/>
        <end position="365"/>
    </location>
</feature>
<proteinExistence type="predicted"/>
<dbReference type="Gene3D" id="1.20.1270.60">
    <property type="entry name" value="Arfaptin homology (AH) domain/BAR domain"/>
    <property type="match status" value="1"/>
</dbReference>
<sequence>MDAIRKQASKFREQVARQQQAVFKQFTGYAGSQGPEIFSDEADQKRHQQLERLYISTRAGKHFQREIVRSIEGFISTGSKQLEVCHKLAEDCCKYASDGPNSAAALARASNAFGNSYLQIEKEREVLHRAIGTQVAEPLRAMVMGAPLEDARHLCQRYDRLRQEAEAQAAEVARRQARSKEAGATADNALKLQQAETKLAGLTSAMITLGKEATAAMTAVEAQQKRLTLQRLIAMVEAERAYHQRTTEILNQLHAQMVSERQRSEHITSITGSSETYLPPPAYDDVKLNGPDSAISSTQVPVARKSNFFFAEVIHPFEAEAPGELSLIPGDYVVVRKVSPTGWSEGESKGKCGWFPTSHVERRRRAPASKVIEASSLL</sequence>
<dbReference type="InterPro" id="IPR036028">
    <property type="entry name" value="SH3-like_dom_sf"/>
</dbReference>
<dbReference type="InterPro" id="IPR027267">
    <property type="entry name" value="AH/BAR_dom_sf"/>
</dbReference>
<dbReference type="SUPFAM" id="SSF103657">
    <property type="entry name" value="BAR/IMD domain-like"/>
    <property type="match status" value="1"/>
</dbReference>
<evidence type="ECO:0000313" key="9">
    <source>
        <dbReference type="Proteomes" id="UP000825935"/>
    </source>
</evidence>
<gene>
    <name evidence="8" type="ORF">KP509_36G017400</name>
</gene>
<name>A0A8T2QCB0_CERRI</name>
<dbReference type="PROSITE" id="PS50002">
    <property type="entry name" value="SH3"/>
    <property type="match status" value="1"/>
</dbReference>
<dbReference type="PANTHER" id="PTHR14167:SF81">
    <property type="entry name" value="ENDOPHILIN-A"/>
    <property type="match status" value="1"/>
</dbReference>
<dbReference type="Proteomes" id="UP000825935">
    <property type="component" value="Chromosome 36"/>
</dbReference>
<evidence type="ECO:0000256" key="3">
    <source>
        <dbReference type="ARBA" id="ARBA00023054"/>
    </source>
</evidence>
<dbReference type="EMBL" id="CM035441">
    <property type="protein sequence ID" value="KAH7280863.1"/>
    <property type="molecule type" value="Genomic_DNA"/>
</dbReference>
<comment type="subcellular location">
    <subcellularLocation>
        <location evidence="1">Membrane</location>
        <topology evidence="1">Peripheral membrane protein</topology>
    </subcellularLocation>
</comment>
<dbReference type="EMBL" id="CM035441">
    <property type="protein sequence ID" value="KAH7280861.1"/>
    <property type="molecule type" value="Genomic_DNA"/>
</dbReference>
<keyword evidence="9" id="KW-1185">Reference proteome</keyword>
<dbReference type="OrthoDB" id="19092at2759"/>
<dbReference type="OMA" id="KAATYYG"/>
<keyword evidence="4" id="KW-0472">Membrane</keyword>
<keyword evidence="2 5" id="KW-0728">SH3 domain</keyword>
<evidence type="ECO:0000259" key="7">
    <source>
        <dbReference type="PROSITE" id="PS50002"/>
    </source>
</evidence>
<dbReference type="InterPro" id="IPR050384">
    <property type="entry name" value="Endophilin_SH3RF"/>
</dbReference>
<dbReference type="Gene3D" id="2.30.30.40">
    <property type="entry name" value="SH3 Domains"/>
    <property type="match status" value="1"/>
</dbReference>
<evidence type="ECO:0000256" key="1">
    <source>
        <dbReference type="ARBA" id="ARBA00004170"/>
    </source>
</evidence>
<reference evidence="8" key="1">
    <citation type="submission" date="2021-08" db="EMBL/GenBank/DDBJ databases">
        <title>WGS assembly of Ceratopteris richardii.</title>
        <authorList>
            <person name="Marchant D.B."/>
            <person name="Chen G."/>
            <person name="Jenkins J."/>
            <person name="Shu S."/>
            <person name="Leebens-Mack J."/>
            <person name="Grimwood J."/>
            <person name="Schmutz J."/>
            <person name="Soltis P."/>
            <person name="Soltis D."/>
            <person name="Chen Z.-H."/>
        </authorList>
    </citation>
    <scope>NUCLEOTIDE SEQUENCE</scope>
    <source>
        <strain evidence="8">Whitten #5841</strain>
        <tissue evidence="8">Leaf</tissue>
    </source>
</reference>
<dbReference type="InterPro" id="IPR001452">
    <property type="entry name" value="SH3_domain"/>
</dbReference>